<dbReference type="InterPro" id="IPR011051">
    <property type="entry name" value="RmlC_Cupin_sf"/>
</dbReference>
<protein>
    <submittedName>
        <fullName evidence="3">YqcI/YcgG family protein</fullName>
    </submittedName>
</protein>
<dbReference type="EMBL" id="FRAF01000020">
    <property type="protein sequence ID" value="SHK70702.1"/>
    <property type="molecule type" value="Genomic_DNA"/>
</dbReference>
<keyword evidence="1" id="KW-0238">DNA-binding</keyword>
<dbReference type="InterPro" id="IPR014988">
    <property type="entry name" value="Uncharacterised_YqcI/YcgG"/>
</dbReference>
<dbReference type="SUPFAM" id="SSF51182">
    <property type="entry name" value="RmlC-like cupins"/>
    <property type="match status" value="1"/>
</dbReference>
<dbReference type="Pfam" id="PF08892">
    <property type="entry name" value="YqcI_YcgG"/>
    <property type="match status" value="1"/>
</dbReference>
<dbReference type="Proteomes" id="UP000184016">
    <property type="component" value="Unassembled WGS sequence"/>
</dbReference>
<organism evidence="3 4">
    <name type="scientific">Alicyclobacillus tolerans</name>
    <dbReference type="NCBI Taxonomy" id="90970"/>
    <lineage>
        <taxon>Bacteria</taxon>
        <taxon>Bacillati</taxon>
        <taxon>Bacillota</taxon>
        <taxon>Bacilli</taxon>
        <taxon>Bacillales</taxon>
        <taxon>Alicyclobacillaceae</taxon>
        <taxon>Alicyclobacillus</taxon>
    </lineage>
</organism>
<dbReference type="Gene3D" id="2.60.120.10">
    <property type="entry name" value="Jelly Rolls"/>
    <property type="match status" value="1"/>
</dbReference>
<gene>
    <name evidence="3" type="ORF">SAMN05443507_12045</name>
</gene>
<keyword evidence="4" id="KW-1185">Reference proteome</keyword>
<dbReference type="GO" id="GO:0006355">
    <property type="term" value="P:regulation of DNA-templated transcription"/>
    <property type="evidence" value="ECO:0007669"/>
    <property type="project" value="InterPro"/>
</dbReference>
<dbReference type="GO" id="GO:0003677">
    <property type="term" value="F:DNA binding"/>
    <property type="evidence" value="ECO:0007669"/>
    <property type="project" value="UniProtKB-KW"/>
</dbReference>
<dbReference type="STRING" id="1830138.SAMN05443507_12045"/>
<evidence type="ECO:0000259" key="2">
    <source>
        <dbReference type="Pfam" id="PF02311"/>
    </source>
</evidence>
<dbReference type="AlphaFoldDB" id="A0A1M6UND8"/>
<accession>A0A1M6UND8</accession>
<dbReference type="Pfam" id="PF02311">
    <property type="entry name" value="AraC_binding"/>
    <property type="match status" value="1"/>
</dbReference>
<name>A0A1M6UND8_9BACL</name>
<reference evidence="4" key="1">
    <citation type="submission" date="2016-11" db="EMBL/GenBank/DDBJ databases">
        <authorList>
            <person name="Varghese N."/>
            <person name="Submissions S."/>
        </authorList>
    </citation>
    <scope>NUCLEOTIDE SEQUENCE [LARGE SCALE GENOMIC DNA]</scope>
    <source>
        <strain evidence="4">USBA-503</strain>
    </source>
</reference>
<sequence>MFVFSSAPAYRQRASRISGKSLVLLFQPRRVFRGIEEGIPISLEAAVYSLLPETGSVEVQRDTPERHHAKHTHPTHEILLIVSGSITFHLGEDDYVCTSGDRLYLLVNTLHASIAGEKGCLYVISIK</sequence>
<proteinExistence type="predicted"/>
<evidence type="ECO:0000313" key="3">
    <source>
        <dbReference type="EMBL" id="SHK70702.1"/>
    </source>
</evidence>
<dbReference type="InterPro" id="IPR003313">
    <property type="entry name" value="AraC-bd"/>
</dbReference>
<dbReference type="InterPro" id="IPR014710">
    <property type="entry name" value="RmlC-like_jellyroll"/>
</dbReference>
<evidence type="ECO:0000313" key="4">
    <source>
        <dbReference type="Proteomes" id="UP000184016"/>
    </source>
</evidence>
<feature type="domain" description="AraC-type arabinose-binding/dimerisation" evidence="2">
    <location>
        <begin position="59"/>
        <end position="119"/>
    </location>
</feature>
<evidence type="ECO:0000256" key="1">
    <source>
        <dbReference type="ARBA" id="ARBA00023125"/>
    </source>
</evidence>